<evidence type="ECO:0000313" key="3">
    <source>
        <dbReference type="EMBL" id="KAI5948860.1"/>
    </source>
</evidence>
<reference evidence="3 4" key="1">
    <citation type="journal article" date="2022" name="DNA Res.">
        <title>Genome analysis of five recently described species of the CUG-Ser clade uncovers Candida theae as a new hybrid lineage with pathogenic potential in the Candida parapsilosis species complex.</title>
        <authorList>
            <person name="Mixao V."/>
            <person name="Del Olmo V."/>
            <person name="Hegedusova E."/>
            <person name="Saus E."/>
            <person name="Pryszcz L."/>
            <person name="Cillingova A."/>
            <person name="Nosek J."/>
            <person name="Gabaldon T."/>
        </authorList>
    </citation>
    <scope>NUCLEOTIDE SEQUENCE [LARGE SCALE GENOMIC DNA]</scope>
    <source>
        <strain evidence="3 4">CBS 12239</strain>
    </source>
</reference>
<dbReference type="Proteomes" id="UP001204833">
    <property type="component" value="Unassembled WGS sequence"/>
</dbReference>
<feature type="compositionally biased region" description="Gly residues" evidence="1">
    <location>
        <begin position="12"/>
        <end position="31"/>
    </location>
</feature>
<feature type="region of interest" description="Disordered" evidence="1">
    <location>
        <begin position="461"/>
        <end position="507"/>
    </location>
</feature>
<feature type="compositionally biased region" description="Polar residues" evidence="1">
    <location>
        <begin position="47"/>
        <end position="60"/>
    </location>
</feature>
<name>A0AAD5BA12_9ASCO</name>
<feature type="region of interest" description="Disordered" evidence="1">
    <location>
        <begin position="1"/>
        <end position="80"/>
    </location>
</feature>
<feature type="compositionally biased region" description="Acidic residues" evidence="1">
    <location>
        <begin position="467"/>
        <end position="507"/>
    </location>
</feature>
<gene>
    <name evidence="3" type="ORF">KGF57_005258</name>
</gene>
<feature type="compositionally biased region" description="Basic and acidic residues" evidence="1">
    <location>
        <begin position="680"/>
        <end position="692"/>
    </location>
</feature>
<feature type="domain" description="G-patch" evidence="2">
    <location>
        <begin position="731"/>
        <end position="773"/>
    </location>
</feature>
<proteinExistence type="predicted"/>
<dbReference type="PANTHER" id="PTHR14195">
    <property type="entry name" value="G PATCH DOMAIN CONTAINING PROTEIN 2"/>
    <property type="match status" value="1"/>
</dbReference>
<dbReference type="GO" id="GO:0003676">
    <property type="term" value="F:nucleic acid binding"/>
    <property type="evidence" value="ECO:0007669"/>
    <property type="project" value="InterPro"/>
</dbReference>
<sequence length="773" mass="86713">MPSKGNKRGRGSSRGGRGSRGSRGGRGGRGGSSRRGRSSNNKSRSGYNNPKYSSSAQHQSLFDPDSLWMPTGEMAQAGHNYGRRSYGKLAQEVEYTAQHHDQTMSRKLRDRPVAFVKAKEKYDPNELLYKLSEKKQEDPFHTVIDEEFKSISLDSGEEEEESEVEVYDEEDFEYTTQVNKLSDENQSATAYPEEKTQEENAETNSSEEEAEEDSEPAQVPSQLVAGDAFGVAEQAEEEMGSSLISSAREENGNTNNSAANQDSVSTKSKLAISSHTQSAEETLATEEREHGRSKHITSVSADDSFDQGRHDYETQVKLQGDELDLEPDAPTHHPTEQSSQDNSKDELEMFIDDPRYTEEQKIVQQSEVAEDAGTPLQTDNELDYGFLPEDFEFDVSKISVTNVRYGINNQYYARCHELTGYDQEFVWIDEDEVIDYALSNGVKEHRLAKFLSYITSGMVDKGKENNDVDDDQVYISSDSEDDDDSNDDDDEFDKDQDDYSYDSDDNLDDLIQYSKSSTQGLVSMLDRDFSNNIPAKKRRNFDNLGIDQDLQDSLTEQIINFRKHKREQINRRNAQKTEDAILSHDLLIKYPDSLTISQIAHEFTTFLQDESRPTLSFPTLDSHGHKTLQSMAAAYNMQTDKCGAHNMRHYIKVTKTRKTYKTVPNFNRINAIMRGRPIFHRMDVKREKKKDSSGGSTKGKRSGGGGGGGNDSRAKFKEGDVVGAEAPALDQSNLGRIMLEKLGWSQGQGLGKGNTGINEPVVAKVKMSKTGLR</sequence>
<dbReference type="InterPro" id="IPR051189">
    <property type="entry name" value="Splicing_assoc_domain"/>
</dbReference>
<dbReference type="GeneID" id="76153302"/>
<comment type="caution">
    <text evidence="3">The sequence shown here is derived from an EMBL/GenBank/DDBJ whole genome shotgun (WGS) entry which is preliminary data.</text>
</comment>
<feature type="region of interest" description="Disordered" evidence="1">
    <location>
        <begin position="149"/>
        <end position="345"/>
    </location>
</feature>
<organism evidence="3 4">
    <name type="scientific">Candida theae</name>
    <dbReference type="NCBI Taxonomy" id="1198502"/>
    <lineage>
        <taxon>Eukaryota</taxon>
        <taxon>Fungi</taxon>
        <taxon>Dikarya</taxon>
        <taxon>Ascomycota</taxon>
        <taxon>Saccharomycotina</taxon>
        <taxon>Pichiomycetes</taxon>
        <taxon>Debaryomycetaceae</taxon>
        <taxon>Candida/Lodderomyces clade</taxon>
        <taxon>Candida</taxon>
    </lineage>
</organism>
<dbReference type="AlphaFoldDB" id="A0AAD5BA12"/>
<dbReference type="RefSeq" id="XP_051606370.1">
    <property type="nucleotide sequence ID" value="XM_051754856.1"/>
</dbReference>
<dbReference type="SMART" id="SM00443">
    <property type="entry name" value="G_patch"/>
    <property type="match status" value="1"/>
</dbReference>
<feature type="compositionally biased region" description="Acidic residues" evidence="1">
    <location>
        <begin position="155"/>
        <end position="173"/>
    </location>
</feature>
<dbReference type="SUPFAM" id="SSF82708">
    <property type="entry name" value="R3H domain"/>
    <property type="match status" value="1"/>
</dbReference>
<dbReference type="InterPro" id="IPR000467">
    <property type="entry name" value="G_patch_dom"/>
</dbReference>
<feature type="compositionally biased region" description="Acidic residues" evidence="1">
    <location>
        <begin position="199"/>
        <end position="215"/>
    </location>
</feature>
<feature type="region of interest" description="Disordered" evidence="1">
    <location>
        <begin position="678"/>
        <end position="727"/>
    </location>
</feature>
<feature type="compositionally biased region" description="Polar residues" evidence="1">
    <location>
        <begin position="175"/>
        <end position="189"/>
    </location>
</feature>
<feature type="compositionally biased region" description="Basic residues" evidence="1">
    <location>
        <begin position="1"/>
        <end position="11"/>
    </location>
</feature>
<accession>A0AAD5BA12</accession>
<evidence type="ECO:0000256" key="1">
    <source>
        <dbReference type="SAM" id="MobiDB-lite"/>
    </source>
</evidence>
<dbReference type="EMBL" id="JAIHNG010000177">
    <property type="protein sequence ID" value="KAI5948860.1"/>
    <property type="molecule type" value="Genomic_DNA"/>
</dbReference>
<evidence type="ECO:0000313" key="4">
    <source>
        <dbReference type="Proteomes" id="UP001204833"/>
    </source>
</evidence>
<evidence type="ECO:0000259" key="2">
    <source>
        <dbReference type="PROSITE" id="PS50174"/>
    </source>
</evidence>
<dbReference type="PROSITE" id="PS50174">
    <property type="entry name" value="G_PATCH"/>
    <property type="match status" value="1"/>
</dbReference>
<dbReference type="Pfam" id="PF01585">
    <property type="entry name" value="G-patch"/>
    <property type="match status" value="1"/>
</dbReference>
<feature type="compositionally biased region" description="Polar residues" evidence="1">
    <location>
        <begin position="252"/>
        <end position="280"/>
    </location>
</feature>
<keyword evidence="4" id="KW-1185">Reference proteome</keyword>
<protein>
    <submittedName>
        <fullName evidence="3">SQS1</fullName>
    </submittedName>
</protein>
<dbReference type="InterPro" id="IPR036867">
    <property type="entry name" value="R3H_dom_sf"/>
</dbReference>